<keyword evidence="4" id="KW-1185">Reference proteome</keyword>
<evidence type="ECO:0000313" key="4">
    <source>
        <dbReference type="Proteomes" id="UP000215127"/>
    </source>
</evidence>
<feature type="domain" description="DUF7918" evidence="2">
    <location>
        <begin position="9"/>
        <end position="223"/>
    </location>
</feature>
<sequence length="313" mass="34833">MAIIEAFPGISATICVDGKPLKEYIDDAIEDDEGESIRYIEAVSGKKFEVFLGVQKGTKITRSMVVCHISIDGNWVAGPVIDGKLFVNADLKRIIEGKEIEDGKVQNFEFVVLDTVSDGRLLNSEASNMKNLGTIVIEISFEDFKARTSAKPTTLKGLGFVSEKALKGEAITHGVDFGKAVKPKKAPGEVWEMCNCDEKNQFKIVFKYRSTDALKQMYIIPRTPSPEPIENRDPGTLTRDEIAKLQQFFKSQEAKKDAMVKIKRERKDDNPRSRKAARPSAGDTLLSIDDDNGVRELSTATLQQDEKEIIELD</sequence>
<proteinExistence type="predicted"/>
<feature type="region of interest" description="Disordered" evidence="1">
    <location>
        <begin position="253"/>
        <end position="292"/>
    </location>
</feature>
<dbReference type="AlphaFoldDB" id="A0A1X7S8C8"/>
<dbReference type="PANTHER" id="PTHR36223">
    <property type="entry name" value="BETA-LACTAMASE-TYPE TRANSPEPTIDASE FOLD DOMAIN CONTAINING PROTEIN"/>
    <property type="match status" value="1"/>
</dbReference>
<feature type="compositionally biased region" description="Basic and acidic residues" evidence="1">
    <location>
        <begin position="253"/>
        <end position="272"/>
    </location>
</feature>
<evidence type="ECO:0000256" key="1">
    <source>
        <dbReference type="SAM" id="MobiDB-lite"/>
    </source>
</evidence>
<evidence type="ECO:0000313" key="3">
    <source>
        <dbReference type="EMBL" id="SMQ55671.1"/>
    </source>
</evidence>
<name>A0A1X7S8C8_ZYMT9</name>
<organism evidence="3 4">
    <name type="scientific">Zymoseptoria tritici (strain ST99CH_3D7)</name>
    <dbReference type="NCBI Taxonomy" id="1276538"/>
    <lineage>
        <taxon>Eukaryota</taxon>
        <taxon>Fungi</taxon>
        <taxon>Dikarya</taxon>
        <taxon>Ascomycota</taxon>
        <taxon>Pezizomycotina</taxon>
        <taxon>Dothideomycetes</taxon>
        <taxon>Dothideomycetidae</taxon>
        <taxon>Mycosphaerellales</taxon>
        <taxon>Mycosphaerellaceae</taxon>
        <taxon>Zymoseptoria</taxon>
    </lineage>
</organism>
<protein>
    <recommendedName>
        <fullName evidence="2">DUF7918 domain-containing protein</fullName>
    </recommendedName>
</protein>
<accession>A0A1X7S8C8</accession>
<dbReference type="Proteomes" id="UP000215127">
    <property type="component" value="Chromosome 12"/>
</dbReference>
<dbReference type="PANTHER" id="PTHR36223:SF1">
    <property type="entry name" value="TRANSCRIPTION ELONGATION FACTOR EAF N-TERMINAL DOMAIN-CONTAINING PROTEIN"/>
    <property type="match status" value="1"/>
</dbReference>
<dbReference type="STRING" id="1276538.A0A1X7S8C8"/>
<dbReference type="EMBL" id="LT853703">
    <property type="protein sequence ID" value="SMQ55671.1"/>
    <property type="molecule type" value="Genomic_DNA"/>
</dbReference>
<dbReference type="Pfam" id="PF25534">
    <property type="entry name" value="DUF7918"/>
    <property type="match status" value="1"/>
</dbReference>
<dbReference type="InterPro" id="IPR057678">
    <property type="entry name" value="DUF7918"/>
</dbReference>
<evidence type="ECO:0000259" key="2">
    <source>
        <dbReference type="Pfam" id="PF25534"/>
    </source>
</evidence>
<gene>
    <name evidence="3" type="ORF">ZT3D7_G10826</name>
</gene>
<reference evidence="3 4" key="1">
    <citation type="submission" date="2016-06" db="EMBL/GenBank/DDBJ databases">
        <authorList>
            <person name="Kjaerup R.B."/>
            <person name="Dalgaard T.S."/>
            <person name="Juul-Madsen H.R."/>
        </authorList>
    </citation>
    <scope>NUCLEOTIDE SEQUENCE [LARGE SCALE GENOMIC DNA]</scope>
</reference>